<dbReference type="GeneID" id="98149825"/>
<dbReference type="Pfam" id="PF22666">
    <property type="entry name" value="Glyco_hydro_2_N2"/>
    <property type="match status" value="1"/>
</dbReference>
<accession>A0ABR4LD52</accession>
<dbReference type="Gene3D" id="3.20.20.80">
    <property type="entry name" value="Glycosidases"/>
    <property type="match status" value="1"/>
</dbReference>
<keyword evidence="6" id="KW-0326">Glycosidase</keyword>
<dbReference type="InterPro" id="IPR054593">
    <property type="entry name" value="Beta-mannosidase-like_N2"/>
</dbReference>
<gene>
    <name evidence="14" type="ORF">BJX67DRAFT_391248</name>
</gene>
<keyword evidence="5" id="KW-0119">Carbohydrate metabolism</keyword>
<dbReference type="InterPro" id="IPR013783">
    <property type="entry name" value="Ig-like_fold"/>
</dbReference>
<evidence type="ECO:0000256" key="9">
    <source>
        <dbReference type="ARBA" id="ARBA00041069"/>
    </source>
</evidence>
<dbReference type="Pfam" id="PF17786">
    <property type="entry name" value="Mannosidase_ig"/>
    <property type="match status" value="1"/>
</dbReference>
<evidence type="ECO:0000256" key="8">
    <source>
        <dbReference type="ARBA" id="ARBA00038429"/>
    </source>
</evidence>
<evidence type="ECO:0000256" key="4">
    <source>
        <dbReference type="ARBA" id="ARBA00022801"/>
    </source>
</evidence>
<proteinExistence type="inferred from homology"/>
<dbReference type="SUPFAM" id="SSF49785">
    <property type="entry name" value="Galactose-binding domain-like"/>
    <property type="match status" value="1"/>
</dbReference>
<dbReference type="InterPro" id="IPR006102">
    <property type="entry name" value="Ig-like_GH2"/>
</dbReference>
<evidence type="ECO:0000256" key="10">
    <source>
        <dbReference type="ARBA" id="ARBA00041614"/>
    </source>
</evidence>
<dbReference type="InterPro" id="IPR041447">
    <property type="entry name" value="Mannosidase_ig"/>
</dbReference>
<dbReference type="PANTHER" id="PTHR43730:SF1">
    <property type="entry name" value="BETA-MANNOSIDASE"/>
    <property type="match status" value="1"/>
</dbReference>
<evidence type="ECO:0000256" key="7">
    <source>
        <dbReference type="ARBA" id="ARBA00023326"/>
    </source>
</evidence>
<feature type="domain" description="Glycoside hydrolase family 2 immunoglobulin-like beta-sandwich" evidence="11">
    <location>
        <begin position="195"/>
        <end position="298"/>
    </location>
</feature>
<keyword evidence="4" id="KW-0378">Hydrolase</keyword>
<name>A0ABR4LD52_9EURO</name>
<comment type="pathway">
    <text evidence="2">Glycan metabolism; N-glycan degradation.</text>
</comment>
<comment type="catalytic activity">
    <reaction evidence="1">
        <text>Hydrolysis of terminal, non-reducing beta-D-mannose residues in beta-D-mannosides.</text>
        <dbReference type="EC" id="3.2.1.25"/>
    </reaction>
</comment>
<dbReference type="RefSeq" id="XP_070881456.1">
    <property type="nucleotide sequence ID" value="XM_071034753.1"/>
</dbReference>
<evidence type="ECO:0000256" key="3">
    <source>
        <dbReference type="ARBA" id="ARBA00012754"/>
    </source>
</evidence>
<evidence type="ECO:0000259" key="11">
    <source>
        <dbReference type="Pfam" id="PF00703"/>
    </source>
</evidence>
<comment type="caution">
    <text evidence="14">The sequence shown here is derived from an EMBL/GenBank/DDBJ whole genome shotgun (WGS) entry which is preliminary data.</text>
</comment>
<evidence type="ECO:0000256" key="6">
    <source>
        <dbReference type="ARBA" id="ARBA00023295"/>
    </source>
</evidence>
<keyword evidence="15" id="KW-1185">Reference proteome</keyword>
<evidence type="ECO:0000259" key="12">
    <source>
        <dbReference type="Pfam" id="PF17786"/>
    </source>
</evidence>
<protein>
    <recommendedName>
        <fullName evidence="9">Beta-mannosidase B</fullName>
        <ecNumber evidence="3">3.2.1.25</ecNumber>
    </recommendedName>
    <alternativeName>
        <fullName evidence="10">Mannanase B</fullName>
    </alternativeName>
</protein>
<keyword evidence="7" id="KW-0624">Polysaccharide degradation</keyword>
<dbReference type="InterPro" id="IPR017853">
    <property type="entry name" value="GH"/>
</dbReference>
<evidence type="ECO:0000259" key="13">
    <source>
        <dbReference type="Pfam" id="PF22666"/>
    </source>
</evidence>
<evidence type="ECO:0000313" key="14">
    <source>
        <dbReference type="EMBL" id="KAL2862477.1"/>
    </source>
</evidence>
<sequence>MATAAKRTPLETGWSFKQTDDKDDAWAPVARVPTVVHMDLLDNKRIPDPFIGTNELDVEWIGERSWTYRTSFTAPEIPEGASVYLLFDGLDTFAHVRLNGVTILKSENMFLSHRIPITSMLYQPGSNQLVIDFDSALLRGRELEKQHPEHRFLASNGEPGRLGVRKAQYHWGWDWGPVLMTAGPFRPIRLEVSFAYIEYAKVDYDFSNGLKTATGTVSVDVKGTADEVVLSLRYEGNEVCSQRAAVAADGSTKLEFQLDNPYLWYPYGYGEQPLYEVVVLAVKDGNTLDTWTKKTGFRGSELIQKKDNHGESFYFRVNDVDIFCGGSCWIPADNFLPRLTPEKYRSWLELMIEGGQNMTRVWGGGIYEDDAFYDACDELGILVWQDFMFACGSYPVWPGLQDSIREEAKQNVRRLRHHPSIVLWAGNNEDYQIQEQYNLNYDYENNDHESWLKGSFPARYYYEYLLPAVVKQEAPAVAYWPSSPFSNGKNTWDLTVGDVHQWNVWHGSQEKYQRFPEIGGRFNSEFGLASFPVLETVQGMVSNAKDLYPQSRALDFHNKADGHERRIATYIAENFQIQSGLASWIYLTQLAQSEAVAYAYRGWRRQWGDERHCGGALVWQLNDCWPASSWAIADYYLRKKPAFYTINRALQPLAVGVQRAHHDWSVSHARPAKKSAYSVWVVSSLAREEKVDVEVRFVSVESGRDIRSPIVKVGITINANGTTGVASGEIDNVTEEPHVLAARIISGGETISRDVDWPQPFKYLSFADRGVKVEAQPGRYIVSAERPTKGVVFEEADGVVLSDNCLDIIPGDPQVVEVRGGTEVPQAKYRYLGCEEN</sequence>
<dbReference type="Proteomes" id="UP001610432">
    <property type="component" value="Unassembled WGS sequence"/>
</dbReference>
<dbReference type="Gene3D" id="2.60.120.260">
    <property type="entry name" value="Galactose-binding domain-like"/>
    <property type="match status" value="1"/>
</dbReference>
<dbReference type="InterPro" id="IPR008979">
    <property type="entry name" value="Galactose-bd-like_sf"/>
</dbReference>
<dbReference type="EMBL" id="JBFXLQ010000067">
    <property type="protein sequence ID" value="KAL2862477.1"/>
    <property type="molecule type" value="Genomic_DNA"/>
</dbReference>
<feature type="domain" description="Mannosidase Ig/CBM-like" evidence="12">
    <location>
        <begin position="676"/>
        <end position="763"/>
    </location>
</feature>
<dbReference type="SUPFAM" id="SSF49303">
    <property type="entry name" value="beta-Galactosidase/glucuronidase domain"/>
    <property type="match status" value="2"/>
</dbReference>
<dbReference type="SUPFAM" id="SSF51445">
    <property type="entry name" value="(Trans)glycosidases"/>
    <property type="match status" value="1"/>
</dbReference>
<evidence type="ECO:0000256" key="1">
    <source>
        <dbReference type="ARBA" id="ARBA00000829"/>
    </source>
</evidence>
<dbReference type="Pfam" id="PF00703">
    <property type="entry name" value="Glyco_hydro_2"/>
    <property type="match status" value="1"/>
</dbReference>
<dbReference type="EC" id="3.2.1.25" evidence="3"/>
<reference evidence="14 15" key="1">
    <citation type="submission" date="2024-07" db="EMBL/GenBank/DDBJ databases">
        <title>Section-level genome sequencing and comparative genomics of Aspergillus sections Usti and Cavernicolus.</title>
        <authorList>
            <consortium name="Lawrence Berkeley National Laboratory"/>
            <person name="Nybo J.L."/>
            <person name="Vesth T.C."/>
            <person name="Theobald S."/>
            <person name="Frisvad J.C."/>
            <person name="Larsen T.O."/>
            <person name="Kjaerboelling I."/>
            <person name="Rothschild-Mancinelli K."/>
            <person name="Lyhne E.K."/>
            <person name="Kogle M.E."/>
            <person name="Barry K."/>
            <person name="Clum A."/>
            <person name="Na H."/>
            <person name="Ledsgaard L."/>
            <person name="Lin J."/>
            <person name="Lipzen A."/>
            <person name="Kuo A."/>
            <person name="Riley R."/>
            <person name="Mondo S."/>
            <person name="Labutti K."/>
            <person name="Haridas S."/>
            <person name="Pangalinan J."/>
            <person name="Salamov A.A."/>
            <person name="Simmons B.A."/>
            <person name="Magnuson J.K."/>
            <person name="Chen J."/>
            <person name="Drula E."/>
            <person name="Henrissat B."/>
            <person name="Wiebenga A."/>
            <person name="Lubbers R.J."/>
            <person name="Gomes A.C."/>
            <person name="Macurrencykelacurrency M.R."/>
            <person name="Stajich J."/>
            <person name="Grigoriev I.V."/>
            <person name="Mortensen U.H."/>
            <person name="De Vries R.P."/>
            <person name="Baker S.E."/>
            <person name="Andersen M.R."/>
        </authorList>
    </citation>
    <scope>NUCLEOTIDE SEQUENCE [LARGE SCALE GENOMIC DNA]</scope>
    <source>
        <strain evidence="14 15">CBS 449.75</strain>
    </source>
</reference>
<evidence type="ECO:0000256" key="2">
    <source>
        <dbReference type="ARBA" id="ARBA00004740"/>
    </source>
</evidence>
<dbReference type="PANTHER" id="PTHR43730">
    <property type="entry name" value="BETA-MANNOSIDASE"/>
    <property type="match status" value="1"/>
</dbReference>
<evidence type="ECO:0000313" key="15">
    <source>
        <dbReference type="Proteomes" id="UP001610432"/>
    </source>
</evidence>
<dbReference type="InterPro" id="IPR050887">
    <property type="entry name" value="Beta-mannosidase_GH2"/>
</dbReference>
<evidence type="ECO:0000256" key="5">
    <source>
        <dbReference type="ARBA" id="ARBA00023277"/>
    </source>
</evidence>
<dbReference type="InterPro" id="IPR036156">
    <property type="entry name" value="Beta-gal/glucu_dom_sf"/>
</dbReference>
<comment type="similarity">
    <text evidence="8">Belongs to the glycosyl hydrolase 2 family. Beta-mannosidase B subfamily.</text>
</comment>
<organism evidence="14 15">
    <name type="scientific">Aspergillus lucknowensis</name>
    <dbReference type="NCBI Taxonomy" id="176173"/>
    <lineage>
        <taxon>Eukaryota</taxon>
        <taxon>Fungi</taxon>
        <taxon>Dikarya</taxon>
        <taxon>Ascomycota</taxon>
        <taxon>Pezizomycotina</taxon>
        <taxon>Eurotiomycetes</taxon>
        <taxon>Eurotiomycetidae</taxon>
        <taxon>Eurotiales</taxon>
        <taxon>Aspergillaceae</taxon>
        <taxon>Aspergillus</taxon>
        <taxon>Aspergillus subgen. Nidulantes</taxon>
    </lineage>
</organism>
<dbReference type="Gene3D" id="2.60.40.10">
    <property type="entry name" value="Immunoglobulins"/>
    <property type="match status" value="1"/>
</dbReference>
<feature type="domain" description="Beta-mannosidase-like galactose-binding" evidence="13">
    <location>
        <begin position="14"/>
        <end position="186"/>
    </location>
</feature>